<dbReference type="InterPro" id="IPR025737">
    <property type="entry name" value="FApF"/>
</dbReference>
<name>A0ABV7LSN4_9GAMM</name>
<protein>
    <submittedName>
        <fullName evidence="2">Transporter</fullName>
    </submittedName>
</protein>
<dbReference type="RefSeq" id="WP_386775387.1">
    <property type="nucleotide sequence ID" value="NZ_JBHRUG010000029.1"/>
</dbReference>
<organism evidence="2 3">
    <name type="scientific">Litchfieldella rifensis</name>
    <dbReference type="NCBI Taxonomy" id="762643"/>
    <lineage>
        <taxon>Bacteria</taxon>
        <taxon>Pseudomonadati</taxon>
        <taxon>Pseudomonadota</taxon>
        <taxon>Gammaproteobacteria</taxon>
        <taxon>Oceanospirillales</taxon>
        <taxon>Halomonadaceae</taxon>
        <taxon>Litchfieldella</taxon>
    </lineage>
</organism>
<gene>
    <name evidence="2" type="ORF">ACFOEV_15135</name>
</gene>
<accession>A0ABV7LSN4</accession>
<dbReference type="Proteomes" id="UP001595579">
    <property type="component" value="Unassembled WGS sequence"/>
</dbReference>
<comment type="caution">
    <text evidence="2">The sequence shown here is derived from an EMBL/GenBank/DDBJ whole genome shotgun (WGS) entry which is preliminary data.</text>
</comment>
<keyword evidence="1" id="KW-0732">Signal</keyword>
<evidence type="ECO:0000256" key="1">
    <source>
        <dbReference type="SAM" id="SignalP"/>
    </source>
</evidence>
<feature type="signal peptide" evidence="1">
    <location>
        <begin position="1"/>
        <end position="28"/>
    </location>
</feature>
<dbReference type="Pfam" id="PF13557">
    <property type="entry name" value="Phenol_MetA_deg"/>
    <property type="match status" value="1"/>
</dbReference>
<evidence type="ECO:0000313" key="3">
    <source>
        <dbReference type="Proteomes" id="UP001595579"/>
    </source>
</evidence>
<evidence type="ECO:0000313" key="2">
    <source>
        <dbReference type="EMBL" id="MFC3284933.1"/>
    </source>
</evidence>
<keyword evidence="3" id="KW-1185">Reference proteome</keyword>
<proteinExistence type="predicted"/>
<sequence>MTHYRRKTASGHRLLAVATMVASGLAQAAPQTFNTALPVAEGNVVLREQFLYRKADDDPSLAHRDLRVNGAITVLGYGLSSDLALFGALPYLDKELDLDGPGGRRIERSSRGLGDTRLFARYTAFKGDAPGRTFRIAPFLGMETPTGDDDERDRFGRLPQPLQSGSGSWDPFGGVALTYQTLAYQLDAQFAYQANTEANGFEFGDEARLDGSFQYRLWPRKLSGGVPGFLYGVLEANLLHRGKNEINGVQDASSGGTQLFLSPGLQYVTRRWIIEGIVQLPAAQDLNGTALEDDFITRIGFRINF</sequence>
<feature type="chain" id="PRO_5046516350" evidence="1">
    <location>
        <begin position="29"/>
        <end position="305"/>
    </location>
</feature>
<dbReference type="EMBL" id="JBHRUG010000029">
    <property type="protein sequence ID" value="MFC3284933.1"/>
    <property type="molecule type" value="Genomic_DNA"/>
</dbReference>
<reference evidence="3" key="1">
    <citation type="journal article" date="2019" name="Int. J. Syst. Evol. Microbiol.">
        <title>The Global Catalogue of Microorganisms (GCM) 10K type strain sequencing project: providing services to taxonomists for standard genome sequencing and annotation.</title>
        <authorList>
            <consortium name="The Broad Institute Genomics Platform"/>
            <consortium name="The Broad Institute Genome Sequencing Center for Infectious Disease"/>
            <person name="Wu L."/>
            <person name="Ma J."/>
        </authorList>
    </citation>
    <scope>NUCLEOTIDE SEQUENCE [LARGE SCALE GENOMIC DNA]</scope>
    <source>
        <strain evidence="3">CECT 7698</strain>
    </source>
</reference>